<name>A0ACB8RKH5_9AGAM</name>
<reference evidence="1" key="2">
    <citation type="journal article" date="2022" name="New Phytol.">
        <title>Evolutionary transition to the ectomycorrhizal habit in the genomes of a hyperdiverse lineage of mushroom-forming fungi.</title>
        <authorList>
            <person name="Looney B."/>
            <person name="Miyauchi S."/>
            <person name="Morin E."/>
            <person name="Drula E."/>
            <person name="Courty P.E."/>
            <person name="Kohler A."/>
            <person name="Kuo A."/>
            <person name="LaButti K."/>
            <person name="Pangilinan J."/>
            <person name="Lipzen A."/>
            <person name="Riley R."/>
            <person name="Andreopoulos W."/>
            <person name="He G."/>
            <person name="Johnson J."/>
            <person name="Nolan M."/>
            <person name="Tritt A."/>
            <person name="Barry K.W."/>
            <person name="Grigoriev I.V."/>
            <person name="Nagy L.G."/>
            <person name="Hibbett D."/>
            <person name="Henrissat B."/>
            <person name="Matheny P.B."/>
            <person name="Labbe J."/>
            <person name="Martin F.M."/>
        </authorList>
    </citation>
    <scope>NUCLEOTIDE SEQUENCE</scope>
    <source>
        <strain evidence="1">FP105234-sp</strain>
    </source>
</reference>
<keyword evidence="2" id="KW-1185">Reference proteome</keyword>
<sequence>MHPVLTTVRSCCPHHRTREWRARDSPASPPRPPIASAAAISVREPVQFSAPGVCGGAQTSKSQRACRETRHRNTRRLYRYAWVRYLGRVSAAGTRTVFIWQDVVAVYIPCPIHPVLVIMSEQEALVQASPQRLQHSRPPSCQPILAAEDERAHAHGSPLSPSCCALQPARRGVPSDSASSSVNPAHLQGVTLILRRSPATPDPPTPLDSESSIDLPFRPTPAHATHLRPSSSFSPLLKTLSSPRAPTSTAAAPRRPLDAPRVTGTLPF</sequence>
<protein>
    <submittedName>
        <fullName evidence="1">Uncharacterized protein</fullName>
    </submittedName>
</protein>
<gene>
    <name evidence="1" type="ORF">FA95DRAFT_220976</name>
</gene>
<dbReference type="Proteomes" id="UP000814033">
    <property type="component" value="Unassembled WGS sequence"/>
</dbReference>
<reference evidence="1" key="1">
    <citation type="submission" date="2021-02" db="EMBL/GenBank/DDBJ databases">
        <authorList>
            <consortium name="DOE Joint Genome Institute"/>
            <person name="Ahrendt S."/>
            <person name="Looney B.P."/>
            <person name="Miyauchi S."/>
            <person name="Morin E."/>
            <person name="Drula E."/>
            <person name="Courty P.E."/>
            <person name="Chicoki N."/>
            <person name="Fauchery L."/>
            <person name="Kohler A."/>
            <person name="Kuo A."/>
            <person name="Labutti K."/>
            <person name="Pangilinan J."/>
            <person name="Lipzen A."/>
            <person name="Riley R."/>
            <person name="Andreopoulos W."/>
            <person name="He G."/>
            <person name="Johnson J."/>
            <person name="Barry K.W."/>
            <person name="Grigoriev I.V."/>
            <person name="Nagy L."/>
            <person name="Hibbett D."/>
            <person name="Henrissat B."/>
            <person name="Matheny P.B."/>
            <person name="Labbe J."/>
            <person name="Martin F."/>
        </authorList>
    </citation>
    <scope>NUCLEOTIDE SEQUENCE</scope>
    <source>
        <strain evidence="1">FP105234-sp</strain>
    </source>
</reference>
<evidence type="ECO:0000313" key="1">
    <source>
        <dbReference type="EMBL" id="KAI0044754.1"/>
    </source>
</evidence>
<evidence type="ECO:0000313" key="2">
    <source>
        <dbReference type="Proteomes" id="UP000814033"/>
    </source>
</evidence>
<organism evidence="1 2">
    <name type="scientific">Auriscalpium vulgare</name>
    <dbReference type="NCBI Taxonomy" id="40419"/>
    <lineage>
        <taxon>Eukaryota</taxon>
        <taxon>Fungi</taxon>
        <taxon>Dikarya</taxon>
        <taxon>Basidiomycota</taxon>
        <taxon>Agaricomycotina</taxon>
        <taxon>Agaricomycetes</taxon>
        <taxon>Russulales</taxon>
        <taxon>Auriscalpiaceae</taxon>
        <taxon>Auriscalpium</taxon>
    </lineage>
</organism>
<proteinExistence type="predicted"/>
<accession>A0ACB8RKH5</accession>
<comment type="caution">
    <text evidence="1">The sequence shown here is derived from an EMBL/GenBank/DDBJ whole genome shotgun (WGS) entry which is preliminary data.</text>
</comment>
<dbReference type="EMBL" id="MU275972">
    <property type="protein sequence ID" value="KAI0044754.1"/>
    <property type="molecule type" value="Genomic_DNA"/>
</dbReference>